<comment type="subcellular location">
    <subcellularLocation>
        <location evidence="1">Cell envelope</location>
    </subcellularLocation>
</comment>
<protein>
    <submittedName>
        <fullName evidence="9">RND family efflux transporter MFP subunit</fullName>
    </submittedName>
</protein>
<evidence type="ECO:0000256" key="5">
    <source>
        <dbReference type="SAM" id="MobiDB-lite"/>
    </source>
</evidence>
<proteinExistence type="inferred from homology"/>
<feature type="compositionally biased region" description="Low complexity" evidence="5">
    <location>
        <begin position="382"/>
        <end position="397"/>
    </location>
</feature>
<dbReference type="GO" id="GO:0015562">
    <property type="term" value="F:efflux transmembrane transporter activity"/>
    <property type="evidence" value="ECO:0007669"/>
    <property type="project" value="TreeGrafter"/>
</dbReference>
<evidence type="ECO:0000313" key="9">
    <source>
        <dbReference type="EMBL" id="TQM91684.1"/>
    </source>
</evidence>
<dbReference type="Pfam" id="PF25917">
    <property type="entry name" value="BSH_RND"/>
    <property type="match status" value="1"/>
</dbReference>
<feature type="domain" description="Multidrug resistance protein MdtA-like barrel-sandwich hybrid" evidence="6">
    <location>
        <begin position="96"/>
        <end position="216"/>
    </location>
</feature>
<dbReference type="EMBL" id="VFPT01000001">
    <property type="protein sequence ID" value="TQM91684.1"/>
    <property type="molecule type" value="Genomic_DNA"/>
</dbReference>
<dbReference type="SUPFAM" id="SSF111369">
    <property type="entry name" value="HlyD-like secretion proteins"/>
    <property type="match status" value="1"/>
</dbReference>
<feature type="region of interest" description="Disordered" evidence="5">
    <location>
        <begin position="371"/>
        <end position="409"/>
    </location>
</feature>
<sequence>MSYWIKLGVICVGLLLVSLTGWAILLPASHPILDRAGLLGPMRAVGLPIPETEDNGGGGGPRFGGGGGGVQVIAQEVAQADSDTRLVAIGTARALRSVTLTSEVAGTLENVSVSSGDWVEAGSLIAELTDEAQQLAVARAELALQDAQARVDRVAQLRSSGSATQVQIDETELALNRARLDLRDAEFELRRRQITAPISGWIGLISLEPGNQISISTELARLDDRSSLLIDFDVPERFVGLIGVGDTLQANPLSRAGEVLQGRVRATDARVDQGNRSLRIQGEIENEDDRLRPGMAFRVTVELPGESLPLVDPLAIQWDRDGAFVWALDDDSKAQRVRVEIVQRRDDAVLVRADLQSGRIVVVEGVQNLRPGADVTPRETRPAPQAPADDDASLQASGSADMPDTTPDI</sequence>
<evidence type="ECO:0000256" key="4">
    <source>
        <dbReference type="SAM" id="Coils"/>
    </source>
</evidence>
<dbReference type="Gene3D" id="1.10.287.470">
    <property type="entry name" value="Helix hairpin bin"/>
    <property type="match status" value="1"/>
</dbReference>
<dbReference type="CDD" id="cd00298">
    <property type="entry name" value="ACD_sHsps_p23-like"/>
    <property type="match status" value="1"/>
</dbReference>
<dbReference type="InterPro" id="IPR006143">
    <property type="entry name" value="RND_pump_MFP"/>
</dbReference>
<keyword evidence="3" id="KW-0813">Transport</keyword>
<name>A0A543K9F7_9RHOB</name>
<dbReference type="Gene3D" id="2.40.50.100">
    <property type="match status" value="1"/>
</dbReference>
<evidence type="ECO:0000256" key="2">
    <source>
        <dbReference type="ARBA" id="ARBA00009477"/>
    </source>
</evidence>
<organism evidence="9 10">
    <name type="scientific">Roseinatronobacter monicus</name>
    <dbReference type="NCBI Taxonomy" id="393481"/>
    <lineage>
        <taxon>Bacteria</taxon>
        <taxon>Pseudomonadati</taxon>
        <taxon>Pseudomonadota</taxon>
        <taxon>Alphaproteobacteria</taxon>
        <taxon>Rhodobacterales</taxon>
        <taxon>Paracoccaceae</taxon>
        <taxon>Roseinatronobacter</taxon>
    </lineage>
</organism>
<gene>
    <name evidence="9" type="ORF">BD293_0259</name>
</gene>
<comment type="similarity">
    <text evidence="2">Belongs to the membrane fusion protein (MFP) (TC 8.A.1) family.</text>
</comment>
<keyword evidence="4" id="KW-0175">Coiled coil</keyword>
<evidence type="ECO:0000259" key="7">
    <source>
        <dbReference type="Pfam" id="PF25954"/>
    </source>
</evidence>
<dbReference type="AlphaFoldDB" id="A0A543K9F7"/>
<evidence type="ECO:0000256" key="1">
    <source>
        <dbReference type="ARBA" id="ARBA00004196"/>
    </source>
</evidence>
<evidence type="ECO:0000259" key="8">
    <source>
        <dbReference type="Pfam" id="PF25967"/>
    </source>
</evidence>
<dbReference type="InterPro" id="IPR058792">
    <property type="entry name" value="Beta-barrel_RND_2"/>
</dbReference>
<dbReference type="NCBIfam" id="TIGR01730">
    <property type="entry name" value="RND_mfp"/>
    <property type="match status" value="1"/>
</dbReference>
<dbReference type="RefSeq" id="WP_142079454.1">
    <property type="nucleotide sequence ID" value="NZ_VFPT01000001.1"/>
</dbReference>
<dbReference type="Pfam" id="PF25967">
    <property type="entry name" value="RND-MFP_C"/>
    <property type="match status" value="1"/>
</dbReference>
<comment type="caution">
    <text evidence="9">The sequence shown here is derived from an EMBL/GenBank/DDBJ whole genome shotgun (WGS) entry which is preliminary data.</text>
</comment>
<dbReference type="InterPro" id="IPR058625">
    <property type="entry name" value="MdtA-like_BSH"/>
</dbReference>
<dbReference type="Pfam" id="PF25954">
    <property type="entry name" value="Beta-barrel_RND_2"/>
    <property type="match status" value="1"/>
</dbReference>
<accession>A0A543K9F7</accession>
<dbReference type="PANTHER" id="PTHR30469:SF11">
    <property type="entry name" value="BLL4320 PROTEIN"/>
    <property type="match status" value="1"/>
</dbReference>
<feature type="domain" description="Multidrug resistance protein MdtA-like C-terminal permuted SH3" evidence="8">
    <location>
        <begin position="315"/>
        <end position="367"/>
    </location>
</feature>
<dbReference type="GO" id="GO:1990281">
    <property type="term" value="C:efflux pump complex"/>
    <property type="evidence" value="ECO:0007669"/>
    <property type="project" value="TreeGrafter"/>
</dbReference>
<evidence type="ECO:0000259" key="6">
    <source>
        <dbReference type="Pfam" id="PF25917"/>
    </source>
</evidence>
<dbReference type="OrthoDB" id="9806939at2"/>
<keyword evidence="10" id="KW-1185">Reference proteome</keyword>
<feature type="coiled-coil region" evidence="4">
    <location>
        <begin position="125"/>
        <end position="188"/>
    </location>
</feature>
<reference evidence="9 10" key="1">
    <citation type="submission" date="2019-06" db="EMBL/GenBank/DDBJ databases">
        <title>Genomic Encyclopedia of Archaeal and Bacterial Type Strains, Phase II (KMG-II): from individual species to whole genera.</title>
        <authorList>
            <person name="Goeker M."/>
        </authorList>
    </citation>
    <scope>NUCLEOTIDE SEQUENCE [LARGE SCALE GENOMIC DNA]</scope>
    <source>
        <strain evidence="9 10">DSM 18423</strain>
    </source>
</reference>
<evidence type="ECO:0000256" key="3">
    <source>
        <dbReference type="ARBA" id="ARBA00022448"/>
    </source>
</evidence>
<evidence type="ECO:0000313" key="10">
    <source>
        <dbReference type="Proteomes" id="UP000320582"/>
    </source>
</evidence>
<dbReference type="InterPro" id="IPR058627">
    <property type="entry name" value="MdtA-like_C"/>
</dbReference>
<dbReference type="Gene3D" id="2.40.30.170">
    <property type="match status" value="1"/>
</dbReference>
<dbReference type="Proteomes" id="UP000320582">
    <property type="component" value="Unassembled WGS sequence"/>
</dbReference>
<dbReference type="PANTHER" id="PTHR30469">
    <property type="entry name" value="MULTIDRUG RESISTANCE PROTEIN MDTA"/>
    <property type="match status" value="1"/>
</dbReference>
<dbReference type="Gene3D" id="2.40.420.20">
    <property type="match status" value="1"/>
</dbReference>
<feature type="domain" description="CusB-like beta-barrel" evidence="7">
    <location>
        <begin position="230"/>
        <end position="301"/>
    </location>
</feature>